<evidence type="ECO:0000313" key="2">
    <source>
        <dbReference type="EMBL" id="MDZ5461405.1"/>
    </source>
</evidence>
<dbReference type="Proteomes" id="UP001293718">
    <property type="component" value="Unassembled WGS sequence"/>
</dbReference>
<gene>
    <name evidence="2" type="ORF">SM757_33000</name>
</gene>
<feature type="region of interest" description="Disordered" evidence="1">
    <location>
        <begin position="1"/>
        <end position="25"/>
    </location>
</feature>
<name>A0ABU5IR77_9BURK</name>
<keyword evidence="3" id="KW-1185">Reference proteome</keyword>
<reference evidence="2 3" key="1">
    <citation type="submission" date="2023-11" db="EMBL/GenBank/DDBJ databases">
        <title>Draft genome of Azohydromonas lata strain H1 (DSM1123), a polyhydroxyalkanoate producer.</title>
        <authorList>
            <person name="Traversa D."/>
            <person name="D'Addabbo P."/>
            <person name="Pazzani C."/>
            <person name="Manzari C."/>
            <person name="Chiara M."/>
            <person name="Scrascia M."/>
        </authorList>
    </citation>
    <scope>NUCLEOTIDE SEQUENCE [LARGE SCALE GENOMIC DNA]</scope>
    <source>
        <strain evidence="2 3">H1</strain>
    </source>
</reference>
<comment type="caution">
    <text evidence="2">The sequence shown here is derived from an EMBL/GenBank/DDBJ whole genome shotgun (WGS) entry which is preliminary data.</text>
</comment>
<organism evidence="2 3">
    <name type="scientific">Azohydromonas lata</name>
    <dbReference type="NCBI Taxonomy" id="45677"/>
    <lineage>
        <taxon>Bacteria</taxon>
        <taxon>Pseudomonadati</taxon>
        <taxon>Pseudomonadota</taxon>
        <taxon>Betaproteobacteria</taxon>
        <taxon>Burkholderiales</taxon>
        <taxon>Sphaerotilaceae</taxon>
        <taxon>Azohydromonas</taxon>
    </lineage>
</organism>
<accession>A0ABU5IR77</accession>
<dbReference type="EMBL" id="JAXOJX010000112">
    <property type="protein sequence ID" value="MDZ5461405.1"/>
    <property type="molecule type" value="Genomic_DNA"/>
</dbReference>
<sequence>MSKSARITGQVEYREGDGPALPIRPGLVEYEEGDQDVTLSWHDGDYRGSTALPRADWQRFLESQDIELLD</sequence>
<evidence type="ECO:0008006" key="4">
    <source>
        <dbReference type="Google" id="ProtNLM"/>
    </source>
</evidence>
<protein>
    <recommendedName>
        <fullName evidence="4">DUF971 family protein</fullName>
    </recommendedName>
</protein>
<evidence type="ECO:0000256" key="1">
    <source>
        <dbReference type="SAM" id="MobiDB-lite"/>
    </source>
</evidence>
<evidence type="ECO:0000313" key="3">
    <source>
        <dbReference type="Proteomes" id="UP001293718"/>
    </source>
</evidence>
<dbReference type="RefSeq" id="WP_066331448.1">
    <property type="nucleotide sequence ID" value="NZ_JAXOJX010000112.1"/>
</dbReference>
<proteinExistence type="predicted"/>